<dbReference type="KEGG" id="clup:CLUP02_06707"/>
<reference evidence="1" key="1">
    <citation type="journal article" date="2021" name="Mol. Plant Microbe Interact.">
        <title>Complete Genome Sequence of the Plant-Pathogenic Fungus Colletotrichum lupini.</title>
        <authorList>
            <person name="Baroncelli R."/>
            <person name="Pensec F."/>
            <person name="Da Lio D."/>
            <person name="Boufleur T."/>
            <person name="Vicente I."/>
            <person name="Sarrocco S."/>
            <person name="Picot A."/>
            <person name="Baraldi E."/>
            <person name="Sukno S."/>
            <person name="Thon M."/>
            <person name="Le Floch G."/>
        </authorList>
    </citation>
    <scope>NUCLEOTIDE SEQUENCE</scope>
    <source>
        <strain evidence="1">IMI 504893</strain>
    </source>
</reference>
<proteinExistence type="predicted"/>
<dbReference type="Proteomes" id="UP000830671">
    <property type="component" value="Chromosome 3"/>
</dbReference>
<gene>
    <name evidence="1" type="ORF">CLUP02_06707</name>
</gene>
<name>A0A9Q8SQX5_9PEZI</name>
<dbReference type="RefSeq" id="XP_049142847.1">
    <property type="nucleotide sequence ID" value="XM_049285704.1"/>
</dbReference>
<feature type="non-terminal residue" evidence="1">
    <location>
        <position position="1"/>
    </location>
</feature>
<dbReference type="GeneID" id="73340714"/>
<dbReference type="EMBL" id="CP019475">
    <property type="protein sequence ID" value="UQC81221.1"/>
    <property type="molecule type" value="Genomic_DNA"/>
</dbReference>
<sequence>RIGRVFLTSLLPSGLRRSADAHYTDDGSRRLGGMSRDIDVVNTTHIKWARFL</sequence>
<accession>A0A9Q8SQX5</accession>
<keyword evidence="2" id="KW-1185">Reference proteome</keyword>
<organism evidence="1 2">
    <name type="scientific">Colletotrichum lupini</name>
    <dbReference type="NCBI Taxonomy" id="145971"/>
    <lineage>
        <taxon>Eukaryota</taxon>
        <taxon>Fungi</taxon>
        <taxon>Dikarya</taxon>
        <taxon>Ascomycota</taxon>
        <taxon>Pezizomycotina</taxon>
        <taxon>Sordariomycetes</taxon>
        <taxon>Hypocreomycetidae</taxon>
        <taxon>Glomerellales</taxon>
        <taxon>Glomerellaceae</taxon>
        <taxon>Colletotrichum</taxon>
        <taxon>Colletotrichum acutatum species complex</taxon>
    </lineage>
</organism>
<evidence type="ECO:0000313" key="2">
    <source>
        <dbReference type="Proteomes" id="UP000830671"/>
    </source>
</evidence>
<dbReference type="AlphaFoldDB" id="A0A9Q8SQX5"/>
<evidence type="ECO:0000313" key="1">
    <source>
        <dbReference type="EMBL" id="UQC81221.1"/>
    </source>
</evidence>
<protein>
    <submittedName>
        <fullName evidence="1">Uncharacterized protein</fullName>
    </submittedName>
</protein>